<gene>
    <name evidence="11" type="ORF">CMQ_6664</name>
</gene>
<dbReference type="InterPro" id="IPR027357">
    <property type="entry name" value="DOCKER_dom"/>
</dbReference>
<dbReference type="InterPro" id="IPR027007">
    <property type="entry name" value="C2_DOCK-type_domain"/>
</dbReference>
<dbReference type="PROSITE" id="PS51651">
    <property type="entry name" value="DOCKER"/>
    <property type="match status" value="1"/>
</dbReference>
<evidence type="ECO:0000256" key="5">
    <source>
        <dbReference type="PROSITE-ProRule" id="PRU00192"/>
    </source>
</evidence>
<feature type="domain" description="C2 DOCK-type" evidence="9">
    <location>
        <begin position="657"/>
        <end position="843"/>
    </location>
</feature>
<feature type="compositionally biased region" description="Basic and acidic residues" evidence="7">
    <location>
        <begin position="2096"/>
        <end position="2112"/>
    </location>
</feature>
<dbReference type="Gene3D" id="2.60.40.150">
    <property type="entry name" value="C2 domain"/>
    <property type="match status" value="1"/>
</dbReference>
<dbReference type="InterPro" id="IPR001452">
    <property type="entry name" value="SH3_domain"/>
</dbReference>
<dbReference type="GO" id="GO:0005737">
    <property type="term" value="C:cytoplasm"/>
    <property type="evidence" value="ECO:0007669"/>
    <property type="project" value="UniProtKB-SubCell"/>
</dbReference>
<feature type="compositionally biased region" description="Polar residues" evidence="7">
    <location>
        <begin position="2140"/>
        <end position="2151"/>
    </location>
</feature>
<name>F0X718_GROCL</name>
<dbReference type="Gene3D" id="1.25.40.410">
    <property type="match status" value="1"/>
</dbReference>
<feature type="region of interest" description="Disordered" evidence="7">
    <location>
        <begin position="427"/>
        <end position="538"/>
    </location>
</feature>
<accession>F0X718</accession>
<evidence type="ECO:0000256" key="6">
    <source>
        <dbReference type="PROSITE-ProRule" id="PRU00983"/>
    </source>
</evidence>
<comment type="similarity">
    <text evidence="6">Belongs to the DOCK family.</text>
</comment>
<dbReference type="PANTHER" id="PTHR45653:SF10">
    <property type="entry name" value="MYOBLAST CITY, ISOFORM B"/>
    <property type="match status" value="1"/>
</dbReference>
<dbReference type="SMART" id="SM00326">
    <property type="entry name" value="SH3"/>
    <property type="match status" value="1"/>
</dbReference>
<feature type="compositionally biased region" description="Acidic residues" evidence="7">
    <location>
        <begin position="89"/>
        <end position="102"/>
    </location>
</feature>
<dbReference type="InterPro" id="IPR042455">
    <property type="entry name" value="DOCK_N_sub1"/>
</dbReference>
<evidence type="ECO:0000259" key="10">
    <source>
        <dbReference type="PROSITE" id="PS51651"/>
    </source>
</evidence>
<comment type="subcellular location">
    <subcellularLocation>
        <location evidence="1">Cytoplasm</location>
    </subcellularLocation>
</comment>
<keyword evidence="12" id="KW-1185">Reference proteome</keyword>
<feature type="compositionally biased region" description="Polar residues" evidence="7">
    <location>
        <begin position="1995"/>
        <end position="2005"/>
    </location>
</feature>
<feature type="compositionally biased region" description="Acidic residues" evidence="7">
    <location>
        <begin position="1898"/>
        <end position="1929"/>
    </location>
</feature>
<protein>
    <submittedName>
        <fullName evidence="11">Sh3 domain containing protein</fullName>
    </submittedName>
</protein>
<evidence type="ECO:0000256" key="4">
    <source>
        <dbReference type="ARBA" id="ARBA00022553"/>
    </source>
</evidence>
<dbReference type="SUPFAM" id="SSF48371">
    <property type="entry name" value="ARM repeat"/>
    <property type="match status" value="1"/>
</dbReference>
<feature type="domain" description="SH3" evidence="8">
    <location>
        <begin position="7"/>
        <end position="87"/>
    </location>
</feature>
<keyword evidence="4" id="KW-0597">Phosphoprotein</keyword>
<feature type="compositionally biased region" description="Polar residues" evidence="7">
    <location>
        <begin position="2074"/>
        <end position="2087"/>
    </location>
</feature>
<feature type="compositionally biased region" description="Gly residues" evidence="7">
    <location>
        <begin position="2195"/>
        <end position="2212"/>
    </location>
</feature>
<dbReference type="Gene3D" id="1.20.1270.350">
    <property type="entry name" value="Dedicator of cytokinesis N-terminal subdomain"/>
    <property type="match status" value="1"/>
</dbReference>
<feature type="compositionally biased region" description="Gly residues" evidence="7">
    <location>
        <begin position="523"/>
        <end position="533"/>
    </location>
</feature>
<dbReference type="PROSITE" id="PS51650">
    <property type="entry name" value="C2_DOCK"/>
    <property type="match status" value="1"/>
</dbReference>
<dbReference type="CDD" id="cd11684">
    <property type="entry name" value="DHR2_DOCK"/>
    <property type="match status" value="1"/>
</dbReference>
<evidence type="ECO:0000259" key="9">
    <source>
        <dbReference type="PROSITE" id="PS51650"/>
    </source>
</evidence>
<dbReference type="Gene3D" id="2.30.30.40">
    <property type="entry name" value="SH3 Domains"/>
    <property type="match status" value="1"/>
</dbReference>
<dbReference type="PROSITE" id="PS50002">
    <property type="entry name" value="SH3"/>
    <property type="match status" value="1"/>
</dbReference>
<proteinExistence type="inferred from homology"/>
<dbReference type="OrthoDB" id="18896at2759"/>
<dbReference type="GO" id="GO:0007264">
    <property type="term" value="P:small GTPase-mediated signal transduction"/>
    <property type="evidence" value="ECO:0007669"/>
    <property type="project" value="InterPro"/>
</dbReference>
<dbReference type="PANTHER" id="PTHR45653">
    <property type="entry name" value="DEDICATOR OF CYTOKINESIS"/>
    <property type="match status" value="1"/>
</dbReference>
<dbReference type="GeneID" id="25980122"/>
<reference evidence="11 12" key="1">
    <citation type="journal article" date="2011" name="Proc. Natl. Acad. Sci. U.S.A.">
        <title>Genome and transcriptome analyses of the mountain pine beetle-fungal symbiont Grosmannia clavigera, a lodgepole pine pathogen.</title>
        <authorList>
            <person name="DiGuistini S."/>
            <person name="Wang Y."/>
            <person name="Liao N.Y."/>
            <person name="Taylor G."/>
            <person name="Tanguay P."/>
            <person name="Feau N."/>
            <person name="Henrissat B."/>
            <person name="Chan S.K."/>
            <person name="Hesse-Orce U."/>
            <person name="Alamouti S.M."/>
            <person name="Tsui C.K.M."/>
            <person name="Docking R.T."/>
            <person name="Levasseur A."/>
            <person name="Haridas S."/>
            <person name="Robertson G."/>
            <person name="Birol I."/>
            <person name="Holt R.A."/>
            <person name="Marra M.A."/>
            <person name="Hamelin R.C."/>
            <person name="Hirst M."/>
            <person name="Jones S.J.M."/>
            <person name="Bohlmann J."/>
            <person name="Breuil C."/>
        </authorList>
    </citation>
    <scope>NUCLEOTIDE SEQUENCE [LARGE SCALE GENOMIC DNA]</scope>
    <source>
        <strain evidence="12">kw1407 / UAMH 11150</strain>
    </source>
</reference>
<dbReference type="GO" id="GO:0031267">
    <property type="term" value="F:small GTPase binding"/>
    <property type="evidence" value="ECO:0007669"/>
    <property type="project" value="TreeGrafter"/>
</dbReference>
<dbReference type="Pfam" id="PF16172">
    <property type="entry name" value="DOCK_N"/>
    <property type="match status" value="1"/>
</dbReference>
<dbReference type="RefSeq" id="XP_014175825.1">
    <property type="nucleotide sequence ID" value="XM_014320350.1"/>
</dbReference>
<feature type="region of interest" description="Disordered" evidence="7">
    <location>
        <begin position="1992"/>
        <end position="2018"/>
    </location>
</feature>
<dbReference type="InterPro" id="IPR032376">
    <property type="entry name" value="DOCK_N"/>
</dbReference>
<organism evidence="12">
    <name type="scientific">Grosmannia clavigera (strain kw1407 / UAMH 11150)</name>
    <name type="common">Blue stain fungus</name>
    <name type="synonym">Graphiocladiella clavigera</name>
    <dbReference type="NCBI Taxonomy" id="655863"/>
    <lineage>
        <taxon>Eukaryota</taxon>
        <taxon>Fungi</taxon>
        <taxon>Dikarya</taxon>
        <taxon>Ascomycota</taxon>
        <taxon>Pezizomycotina</taxon>
        <taxon>Sordariomycetes</taxon>
        <taxon>Sordariomycetidae</taxon>
        <taxon>Ophiostomatales</taxon>
        <taxon>Ophiostomataceae</taxon>
        <taxon>Leptographium</taxon>
    </lineage>
</organism>
<dbReference type="eggNOG" id="KOG1998">
    <property type="taxonomic scope" value="Eukaryota"/>
</dbReference>
<feature type="compositionally biased region" description="Basic and acidic residues" evidence="7">
    <location>
        <begin position="2008"/>
        <end position="2018"/>
    </location>
</feature>
<sequence length="2245" mass="245672">MPWQPLPHIAFAVATYPFAASYPEDLVLEIGDELYIIEETPDGNWLRGYLLKPPSLLAGLTSVKGQTLEARVFSGIFPRSCVEVRELLGESDDSDDADEDGDAANTSEDGVVFPSAHAAAQRGSDSAKSGVVGGQRRKKKTGKDIVLSMANGGGDGNKSRPSSSRSRPATALSAQGHLSVPVVRDPNAPKPQAPVPMLKIGDETPTSAAEPLIDEIASCLREWHSTNLHELLLSRQYHKLDILSQLITSLNQARQQFLHNVLTSWEYTKLREKTVWDLVRVNKLCGGEVIVRDPNERGRILTGDDSVVEITQLQSVMSLLNEPPPPSVEPTALHHLLVDVKGFAGACTEGTSLVLSLVGRVGGELIRLSESFTTAVPSGMMGHLFNRASMRTLFSDLSSSDIGEAPAVDSDLFLVVVVRSVRQIAVAGQPQAKPNSRSGVGSAGYGGASGSVSGSKETSRPPLSSGNKSARRSLMWGGKGSRSGHSRGSNKLDSLSETSEDRSISGSAPTSREGYSAPPGSAGSRGGGGGGGRSPFDSALRVTADRMTGIGVLKLNAIMKRQDDDVEHVINIWAPSERAGASADKQQTEDWDPFIKDLMLSKSGQFEKSKSSERVQVHLRAFNHPDADTLIKSTPTLLSGIVKTCKMGFSGAPTKPRSDIYLTINDAVLSRQVLLSRYGASPGPFPSTLQGNNLQVTVEVRRSSGDRIDGCIFPYSNTEGLSTWRSTTVEREDGWRQTLRLSLSPPDVSTSHVVMFVADMPNPPFAVAYMPLWDQSAFVRDGSHGLVLYRIDEYTVTPQPPPGGAPGRVGGYLSLPWSTKGRVENQTVVTGVLANLRVDSYLCSTRFSQDRVVLGLLKWREGQKEAVSGLLQQLIFVPEIEVVKLLSEVLDALFAVLVEYSGNDQYEDLVFTALVRVLDIVHDRRFNVGPLVDHYAETKFNSPFATPCLVRSFTRLLSKPTEPEIARKLRATFKVVRHILKFITHARGQQRVKEAGIGITSTTPNFTRHIQSIFKALEAMMRNTAPVLVGSQTLAVQHFHTWLPELSGLLSTEEILHIAIDFMDACADVKGKLVLYKLVLIINYSKLDIFSHPEQRAALSANTVRWIAPHWGHSDEVTDQWKSQVRLCCSILASQIDHLSSEIPDYIPKILDSYLAIRHAAESSTKTAKTVRSRLSLLFPTQYPFPSRLISYPEGLMEPTLDGKPPSADQSSQPQFDEALVELSAVLSALSNSASGMQLEMADGDLAVIIENTLRVHMSILRGEAFPSTWLSVHIFHHSSIMRTLQYLASILLDSFLLDPDEAEEFNTELWKMLFSTLLMLVSSPSLALETFPEQKRRAVWKIAGDVREHGAELLRRTWEAIGWDTAADERQRYNLTKMGGYQVQYVPALVGPIVELCLSVHEGLRRMAVEVLQTMIVSEWTLSEDLSIIQAEIIDYLDHFFKTKPLTESILQKLFVGELLDRFAGLAGIPDEPLYAALRELIGTVDEFLDLLVAVHGSDGGGVSDVVVAGSGSPGEASHLINRLRLMEFLRDMQKEEMFVRYVHQLADLQAASRNNAEAGLALRLHAELYDWDPLRTVPALSDPAFPAQTHFERKERIYFDMIKHFEEGEAWSSALAAYKELQVQYETNIYDFSKLARTERAIATVYETITKSDRLVPKYFHVIFRGLGFPSSVRDKEFVYEGSPNERTSAFTDRMQEQYPAAQIVVVSSSTAANSRLGGGIVVSGANSTEEMLDDIVEGQFLVVSALSPHRDLSHQVFQRARVPQVIRDYLVSSHPQTFSFTSRRHLSGPVSEHYVDKTAYTTAESFPTILRRSEIVSVAEVRLSAKEAALERTLRKTAEITAVEKKMVDGDNSPETVKLLLDAISISVNPESENSIVGYRRLLPTARSNGHNSDEEQAGEGSVLEDTEDAEETEDVEDSEAPELDPQEIAIKMALVDHAMVIRRCLALASRSTNESFSDYAEGLTRYFEDTFAPEIAVFTPPPPVVRDAAATSPTWSRSSPIESAPRRSPEAGTVERGHAVGASVSSGFLGADVAIEEGTAVQPVALRPGRGARLSFLPGNHGHRKRDSMPLSSMENVPQQRKGSTGGDADTMSEKSHQSHGRGKENVNRHSFFRPSLERPRLPMIETTVTATATTESVGRSSSSLRRQPTGGNGSNKMNDWFSESGLRKSLDRGSTGRKRSTSGSRTVTSGGSGVEAGRVSGDGGSGGLAKKNSVRKRLSILKLGKKSSKGSSIMVAVDEE</sequence>
<dbReference type="InterPro" id="IPR043161">
    <property type="entry name" value="DOCK_C_lobe_A"/>
</dbReference>
<feature type="region of interest" description="Disordered" evidence="7">
    <location>
        <begin position="89"/>
        <end position="190"/>
    </location>
</feature>
<feature type="domain" description="DOCKER" evidence="10">
    <location>
        <begin position="1531"/>
        <end position="1976"/>
    </location>
</feature>
<keyword evidence="3" id="KW-0963">Cytoplasm</keyword>
<dbReference type="HOGENOM" id="CLU_000595_0_1_1"/>
<dbReference type="InterPro" id="IPR016024">
    <property type="entry name" value="ARM-type_fold"/>
</dbReference>
<evidence type="ECO:0000256" key="1">
    <source>
        <dbReference type="ARBA" id="ARBA00004496"/>
    </source>
</evidence>
<feature type="region of interest" description="Disordered" evidence="7">
    <location>
        <begin position="2055"/>
        <end position="2220"/>
    </location>
</feature>
<evidence type="ECO:0000256" key="3">
    <source>
        <dbReference type="ARBA" id="ARBA00022490"/>
    </source>
</evidence>
<keyword evidence="2 5" id="KW-0728">SH3 domain</keyword>
<evidence type="ECO:0000313" key="11">
    <source>
        <dbReference type="EMBL" id="EFX06343.1"/>
    </source>
</evidence>
<dbReference type="InParanoid" id="F0X718"/>
<dbReference type="InterPro" id="IPR026791">
    <property type="entry name" value="DOCK"/>
</dbReference>
<dbReference type="InterPro" id="IPR056372">
    <property type="entry name" value="TPR_DOCK"/>
</dbReference>
<evidence type="ECO:0000256" key="2">
    <source>
        <dbReference type="ARBA" id="ARBA00022443"/>
    </source>
</evidence>
<dbReference type="STRING" id="655863.F0X718"/>
<dbReference type="Proteomes" id="UP000007796">
    <property type="component" value="Unassembled WGS sequence"/>
</dbReference>
<dbReference type="GO" id="GO:0005886">
    <property type="term" value="C:plasma membrane"/>
    <property type="evidence" value="ECO:0007669"/>
    <property type="project" value="TreeGrafter"/>
</dbReference>
<dbReference type="CDD" id="cd08679">
    <property type="entry name" value="C2_DOCK180_related"/>
    <property type="match status" value="1"/>
</dbReference>
<dbReference type="GO" id="GO:0005085">
    <property type="term" value="F:guanyl-nucleotide exchange factor activity"/>
    <property type="evidence" value="ECO:0007669"/>
    <property type="project" value="InterPro"/>
</dbReference>
<evidence type="ECO:0000259" key="8">
    <source>
        <dbReference type="PROSITE" id="PS50002"/>
    </source>
</evidence>
<feature type="region of interest" description="Disordered" evidence="7">
    <location>
        <begin position="1889"/>
        <end position="1930"/>
    </location>
</feature>
<dbReference type="InterPro" id="IPR035892">
    <property type="entry name" value="C2_domain_sf"/>
</dbReference>
<dbReference type="Pfam" id="PF23554">
    <property type="entry name" value="TPR_DOCK"/>
    <property type="match status" value="1"/>
</dbReference>
<dbReference type="SUPFAM" id="SSF50044">
    <property type="entry name" value="SH3-domain"/>
    <property type="match status" value="1"/>
</dbReference>
<dbReference type="EMBL" id="GL629729">
    <property type="protein sequence ID" value="EFX06343.1"/>
    <property type="molecule type" value="Genomic_DNA"/>
</dbReference>
<evidence type="ECO:0000256" key="7">
    <source>
        <dbReference type="SAM" id="MobiDB-lite"/>
    </source>
</evidence>
<feature type="compositionally biased region" description="Low complexity" evidence="7">
    <location>
        <begin position="159"/>
        <end position="168"/>
    </location>
</feature>
<dbReference type="InterPro" id="IPR036028">
    <property type="entry name" value="SH3-like_dom_sf"/>
</dbReference>
<dbReference type="Pfam" id="PF14429">
    <property type="entry name" value="DOCK-C2"/>
    <property type="match status" value="1"/>
</dbReference>
<evidence type="ECO:0000313" key="12">
    <source>
        <dbReference type="Proteomes" id="UP000007796"/>
    </source>
</evidence>